<dbReference type="STRING" id="133383.A0A1R0GXW8"/>
<evidence type="ECO:0000313" key="1">
    <source>
        <dbReference type="EMBL" id="OLY81685.1"/>
    </source>
</evidence>
<evidence type="ECO:0000313" key="2">
    <source>
        <dbReference type="Proteomes" id="UP000187455"/>
    </source>
</evidence>
<protein>
    <submittedName>
        <fullName evidence="1">Uncharacterized protein</fullName>
    </submittedName>
</protein>
<proteinExistence type="predicted"/>
<comment type="caution">
    <text evidence="1">The sequence shown here is derived from an EMBL/GenBank/DDBJ whole genome shotgun (WGS) entry which is preliminary data.</text>
</comment>
<name>A0A1R0GXW8_9FUNG</name>
<dbReference type="Proteomes" id="UP000187455">
    <property type="component" value="Unassembled WGS sequence"/>
</dbReference>
<accession>A0A1R0GXW8</accession>
<organism evidence="1 2">
    <name type="scientific">Smittium mucronatum</name>
    <dbReference type="NCBI Taxonomy" id="133383"/>
    <lineage>
        <taxon>Eukaryota</taxon>
        <taxon>Fungi</taxon>
        <taxon>Fungi incertae sedis</taxon>
        <taxon>Zoopagomycota</taxon>
        <taxon>Kickxellomycotina</taxon>
        <taxon>Harpellomycetes</taxon>
        <taxon>Harpellales</taxon>
        <taxon>Legeriomycetaceae</taxon>
        <taxon>Smittium</taxon>
    </lineage>
</organism>
<gene>
    <name evidence="1" type="ORF">AYI68_g4206</name>
</gene>
<dbReference type="EMBL" id="LSSL01002252">
    <property type="protein sequence ID" value="OLY81685.1"/>
    <property type="molecule type" value="Genomic_DNA"/>
</dbReference>
<dbReference type="AlphaFoldDB" id="A0A1R0GXW8"/>
<keyword evidence="2" id="KW-1185">Reference proteome</keyword>
<sequence length="139" mass="16052">MESMTWSCLLSTRSKNGSILHLVPGPQGYGTERKCVKLIWLVQSVILFTLEPNISGDTEAVQRADRHYASHYHAEIYTIVSRSEGIFYIAIFVTVSKNGYYRPRKRKAPALDLQALDLLRDRHSDICRENDNLEELYYK</sequence>
<reference evidence="1 2" key="1">
    <citation type="journal article" date="2016" name="Mol. Biol. Evol.">
        <title>Genome-Wide Survey of Gut Fungi (Harpellales) Reveals the First Horizontally Transferred Ubiquitin Gene from a Mosquito Host.</title>
        <authorList>
            <person name="Wang Y."/>
            <person name="White M.M."/>
            <person name="Kvist S."/>
            <person name="Moncalvo J.M."/>
        </authorList>
    </citation>
    <scope>NUCLEOTIDE SEQUENCE [LARGE SCALE GENOMIC DNA]</scope>
    <source>
        <strain evidence="1 2">ALG-7-W6</strain>
    </source>
</reference>